<dbReference type="PANTHER" id="PTHR12198:SF0">
    <property type="entry name" value="HOMEOBOX PROTEIN PROSPERO"/>
    <property type="match status" value="1"/>
</dbReference>
<feature type="region of interest" description="Disordered" evidence="9">
    <location>
        <begin position="1"/>
        <end position="72"/>
    </location>
</feature>
<feature type="compositionally biased region" description="Basic and acidic residues" evidence="9">
    <location>
        <begin position="1"/>
        <end position="15"/>
    </location>
</feature>
<dbReference type="GO" id="GO:0000978">
    <property type="term" value="F:RNA polymerase II cis-regulatory region sequence-specific DNA binding"/>
    <property type="evidence" value="ECO:0007669"/>
    <property type="project" value="TreeGrafter"/>
</dbReference>
<sequence>MTTHSISEKESKSLFEEEFQDLNQVREDKDYSASENLEKSKSSNFKDNLSSTKMLSSAENENKNTDDVDNEGKVEADFDECEIKMTNESSKVGALGKRQHDNGIGAGHYAFNFDDIAAFNLHHYNLMHPFHSSENLCPDASKLLKGILQNREAWLKQQIPQKLQTQRQRYIEQRAVTKMLTTGTLPNSSSFMDNLYGSHPRLGSEQMEPEKSSPQTGSPYESADDLSDQENDNEFELMDRNESNDGEKDEDEEEKEKTESENGSQDKTNGDYPSNVEESKDVKRARVENIITSMRTQSSQDPDGAVTSPQENRRKRKQSQPQQHEASKHISGEHQLKYRKVQCDQIGEQLKQMQRQLQQMYQQYAQLYTQNAEQAGLFEVDDIPQVKSSPIKDNFENHKDTIDPTLLKDEMTRRPYNKSKEEKVMSASYKSDAMPENLQELANTLKSEFVRALDDMVDSIVSKVLAKNKSLSLKKVAGGTGFSSNGSHHPQDQQQKQSPQQQLHRPQLPYPQRDDRKLSPMVTLGNEVQRPFELPQCKVTEGHRANPERFPRGFLEIPRPIPVHGLYPHPFYYHHTQVPTPTSIPLPPREPEQTEALPLLVTTPPPKKKRTKVTDTRLSPRAARALLQEPVPHQDPEDKPAGPSQREPYHSMIPSSLPTSVAIPNPSLQHSDVMSLHSYGEHNGVFYHGNRPQTSDHSPPIGDHSSPSLTAHTPTEGSMPRGFHMKHEQQSDYTGSPHSDIHSYDNMQLTSTLTPMHLRKAKLMFFYVRYPSSAILKIYFPDIRFNKSNTAQLVKWFSNFREFFYIQMEKYSRQYLAEGTQNADELHVTVESELYRVLNLHYNRNNQIEVPDHFRIVVQSALREFFKAISTSKDLEQSWKKAIYKVIARLDAPLPDFFKSPNWMEQLAD</sequence>
<evidence type="ECO:0000256" key="5">
    <source>
        <dbReference type="ARBA" id="ARBA00023155"/>
    </source>
</evidence>
<evidence type="ECO:0000313" key="15">
    <source>
        <dbReference type="RefSeq" id="XP_013407211.1"/>
    </source>
</evidence>
<evidence type="ECO:0000313" key="13">
    <source>
        <dbReference type="RefSeq" id="XP_013407209.1"/>
    </source>
</evidence>
<feature type="compositionally biased region" description="Low complexity" evidence="9">
    <location>
        <begin position="492"/>
        <end position="511"/>
    </location>
</feature>
<dbReference type="PANTHER" id="PTHR12198">
    <property type="entry name" value="HOMEOBOX PROTEIN PROSPERO/PROX-1/CEH-26"/>
    <property type="match status" value="1"/>
</dbReference>
<feature type="compositionally biased region" description="Acidic residues" evidence="9">
    <location>
        <begin position="222"/>
        <end position="236"/>
    </location>
</feature>
<dbReference type="GO" id="GO:0005634">
    <property type="term" value="C:nucleus"/>
    <property type="evidence" value="ECO:0007669"/>
    <property type="project" value="UniProtKB-SubCell"/>
</dbReference>
<comment type="subcellular location">
    <subcellularLocation>
        <location evidence="1">Nucleus</location>
    </subcellularLocation>
</comment>
<dbReference type="GO" id="GO:0000981">
    <property type="term" value="F:DNA-binding transcription factor activity, RNA polymerase II-specific"/>
    <property type="evidence" value="ECO:0007669"/>
    <property type="project" value="TreeGrafter"/>
</dbReference>
<gene>
    <name evidence="12 13 14 15" type="primary">LOC106171417</name>
</gene>
<evidence type="ECO:0000256" key="7">
    <source>
        <dbReference type="ARBA" id="ARBA00023242"/>
    </source>
</evidence>
<dbReference type="Pfam" id="PF05044">
    <property type="entry name" value="HPD"/>
    <property type="match status" value="1"/>
</dbReference>
<dbReference type="RefSeq" id="XP_013407211.1">
    <property type="nucleotide sequence ID" value="XM_013551757.1"/>
</dbReference>
<dbReference type="Gene3D" id="1.10.10.500">
    <property type="entry name" value="Homeo-prospero domain"/>
    <property type="match status" value="1"/>
</dbReference>
<keyword evidence="6" id="KW-0804">Transcription</keyword>
<protein>
    <submittedName>
        <fullName evidence="12 13">Homeobox protein prospero isoform X1</fullName>
    </submittedName>
</protein>
<evidence type="ECO:0000256" key="1">
    <source>
        <dbReference type="ARBA" id="ARBA00004123"/>
    </source>
</evidence>
<dbReference type="RefSeq" id="XP_013407210.1">
    <property type="nucleotide sequence ID" value="XM_013551756.1"/>
</dbReference>
<feature type="compositionally biased region" description="Basic and acidic residues" evidence="9">
    <location>
        <begin position="60"/>
        <end position="72"/>
    </location>
</feature>
<dbReference type="InterPro" id="IPR039350">
    <property type="entry name" value="Prospero_homeodomain"/>
</dbReference>
<dbReference type="GO" id="GO:0048468">
    <property type="term" value="P:cell development"/>
    <property type="evidence" value="ECO:0007669"/>
    <property type="project" value="UniProtKB-ARBA"/>
</dbReference>
<keyword evidence="5 12" id="KW-0371">Homeobox</keyword>
<feature type="region of interest" description="Disordered" evidence="9">
    <location>
        <begin position="684"/>
        <end position="740"/>
    </location>
</feature>
<dbReference type="RefSeq" id="XP_013407209.1">
    <property type="nucleotide sequence ID" value="XM_013551755.1"/>
</dbReference>
<dbReference type="FunFam" id="1.10.10.500:FF:000002">
    <property type="entry name" value="Prospero homeobox 3"/>
    <property type="match status" value="1"/>
</dbReference>
<dbReference type="GeneID" id="106171417"/>
<keyword evidence="3" id="KW-0805">Transcription regulation</keyword>
<evidence type="ECO:0000256" key="6">
    <source>
        <dbReference type="ARBA" id="ARBA00023163"/>
    </source>
</evidence>
<evidence type="ECO:0000259" key="10">
    <source>
        <dbReference type="PROSITE" id="PS51818"/>
    </source>
</evidence>
<feature type="compositionally biased region" description="Basic and acidic residues" evidence="9">
    <location>
        <begin position="277"/>
        <end position="287"/>
    </location>
</feature>
<keyword evidence="8" id="KW-0175">Coiled coil</keyword>
<evidence type="ECO:0000256" key="9">
    <source>
        <dbReference type="SAM" id="MobiDB-lite"/>
    </source>
</evidence>
<evidence type="ECO:0000256" key="8">
    <source>
        <dbReference type="SAM" id="Coils"/>
    </source>
</evidence>
<dbReference type="InterPro" id="IPR009057">
    <property type="entry name" value="Homeodomain-like_sf"/>
</dbReference>
<proteinExistence type="predicted"/>
<dbReference type="KEGG" id="lak:106171417"/>
<dbReference type="GO" id="GO:0010001">
    <property type="term" value="P:glial cell differentiation"/>
    <property type="evidence" value="ECO:0007669"/>
    <property type="project" value="UniProtKB-ARBA"/>
</dbReference>
<dbReference type="InterPro" id="IPR037131">
    <property type="entry name" value="Homeo_prospero_dom_sf"/>
</dbReference>
<accession>A0A1S3J9Y2</accession>
<feature type="region of interest" description="Disordered" evidence="9">
    <location>
        <begin position="477"/>
        <end position="517"/>
    </location>
</feature>
<dbReference type="SUPFAM" id="SSF46689">
    <property type="entry name" value="Homeodomain-like"/>
    <property type="match status" value="1"/>
</dbReference>
<evidence type="ECO:0000256" key="3">
    <source>
        <dbReference type="ARBA" id="ARBA00023015"/>
    </source>
</evidence>
<evidence type="ECO:0000313" key="11">
    <source>
        <dbReference type="Proteomes" id="UP000085678"/>
    </source>
</evidence>
<evidence type="ECO:0000256" key="2">
    <source>
        <dbReference type="ARBA" id="ARBA00022473"/>
    </source>
</evidence>
<dbReference type="OrthoDB" id="10038576at2759"/>
<dbReference type="RefSeq" id="XP_013407208.1">
    <property type="nucleotide sequence ID" value="XM_013551754.1"/>
</dbReference>
<feature type="domain" description="Prospero" evidence="10">
    <location>
        <begin position="750"/>
        <end position="908"/>
    </location>
</feature>
<feature type="compositionally biased region" description="Polar residues" evidence="9">
    <location>
        <begin position="290"/>
        <end position="301"/>
    </location>
</feature>
<feature type="compositionally biased region" description="Basic and acidic residues" evidence="9">
    <location>
        <begin position="237"/>
        <end position="246"/>
    </location>
</feature>
<feature type="compositionally biased region" description="Polar residues" evidence="9">
    <location>
        <begin position="182"/>
        <end position="192"/>
    </location>
</feature>
<evidence type="ECO:0000313" key="14">
    <source>
        <dbReference type="RefSeq" id="XP_013407210.1"/>
    </source>
</evidence>
<feature type="coiled-coil region" evidence="8">
    <location>
        <begin position="343"/>
        <end position="370"/>
    </location>
</feature>
<keyword evidence="4 12" id="KW-0238">DNA-binding</keyword>
<evidence type="ECO:0000256" key="4">
    <source>
        <dbReference type="ARBA" id="ARBA00023125"/>
    </source>
</evidence>
<feature type="compositionally biased region" description="Basic and acidic residues" evidence="9">
    <location>
        <begin position="325"/>
        <end position="336"/>
    </location>
</feature>
<evidence type="ECO:0000313" key="12">
    <source>
        <dbReference type="RefSeq" id="XP_013407208.1"/>
    </source>
</evidence>
<feature type="compositionally biased region" description="Basic and acidic residues" evidence="9">
    <location>
        <begin position="24"/>
        <end position="41"/>
    </location>
</feature>
<keyword evidence="7" id="KW-0539">Nucleus</keyword>
<organism evidence="11 14">
    <name type="scientific">Lingula anatina</name>
    <name type="common">Brachiopod</name>
    <name type="synonym">Lingula unguis</name>
    <dbReference type="NCBI Taxonomy" id="7574"/>
    <lineage>
        <taxon>Eukaryota</taxon>
        <taxon>Metazoa</taxon>
        <taxon>Spiralia</taxon>
        <taxon>Lophotrochozoa</taxon>
        <taxon>Brachiopoda</taxon>
        <taxon>Linguliformea</taxon>
        <taxon>Lingulata</taxon>
        <taxon>Lingulida</taxon>
        <taxon>Linguloidea</taxon>
        <taxon>Lingulidae</taxon>
        <taxon>Lingula</taxon>
    </lineage>
</organism>
<name>A0A1S3J9Y2_LINAN</name>
<keyword evidence="2" id="KW-0217">Developmental protein</keyword>
<dbReference type="PROSITE" id="PS51818">
    <property type="entry name" value="HOMEO_PROSPERO"/>
    <property type="match status" value="1"/>
</dbReference>
<reference evidence="12 13" key="1">
    <citation type="submission" date="2025-04" db="UniProtKB">
        <authorList>
            <consortium name="RefSeq"/>
        </authorList>
    </citation>
    <scope>IDENTIFICATION</scope>
    <source>
        <tissue evidence="12 13">Gonads</tissue>
    </source>
</reference>
<feature type="compositionally biased region" description="Polar residues" evidence="9">
    <location>
        <begin position="42"/>
        <end position="59"/>
    </location>
</feature>
<dbReference type="STRING" id="7574.A0A1S3J9Y2"/>
<feature type="region of interest" description="Disordered" evidence="9">
    <location>
        <begin position="580"/>
        <end position="666"/>
    </location>
</feature>
<dbReference type="Proteomes" id="UP000085678">
    <property type="component" value="Unplaced"/>
</dbReference>
<feature type="region of interest" description="Disordered" evidence="9">
    <location>
        <begin position="182"/>
        <end position="336"/>
    </location>
</feature>
<feature type="compositionally biased region" description="Polar residues" evidence="9">
    <location>
        <begin position="705"/>
        <end position="716"/>
    </location>
</feature>
<keyword evidence="11" id="KW-1185">Reference proteome</keyword>
<dbReference type="InterPro" id="IPR023082">
    <property type="entry name" value="Homeo_prospero_dom"/>
</dbReference>
<dbReference type="AlphaFoldDB" id="A0A1S3J9Y2"/>